<organism evidence="1 2">
    <name type="scientific">Phaeosphaeria nodorum (strain SN15 / ATCC MYA-4574 / FGSC 10173)</name>
    <name type="common">Glume blotch fungus</name>
    <name type="synonym">Parastagonospora nodorum</name>
    <dbReference type="NCBI Taxonomy" id="321614"/>
    <lineage>
        <taxon>Eukaryota</taxon>
        <taxon>Fungi</taxon>
        <taxon>Dikarya</taxon>
        <taxon>Ascomycota</taxon>
        <taxon>Pezizomycotina</taxon>
        <taxon>Dothideomycetes</taxon>
        <taxon>Pleosporomycetidae</taxon>
        <taxon>Pleosporales</taxon>
        <taxon>Pleosporineae</taxon>
        <taxon>Phaeosphaeriaceae</taxon>
        <taxon>Parastagonospora</taxon>
    </lineage>
</organism>
<accession>A0A7U2I697</accession>
<reference evidence="2" key="1">
    <citation type="journal article" date="2021" name="BMC Genomics">
        <title>Chromosome-level genome assembly and manually-curated proteome of model necrotroph Parastagonospora nodorum Sn15 reveals a genome-wide trove of candidate effector homologs, and redundancy of virulence-related functions within an accessory chromosome.</title>
        <authorList>
            <person name="Bertazzoni S."/>
            <person name="Jones D.A.B."/>
            <person name="Phan H.T."/>
            <person name="Tan K.-C."/>
            <person name="Hane J.K."/>
        </authorList>
    </citation>
    <scope>NUCLEOTIDE SEQUENCE [LARGE SCALE GENOMIC DNA]</scope>
    <source>
        <strain evidence="2">SN15 / ATCC MYA-4574 / FGSC 10173)</strain>
    </source>
</reference>
<dbReference type="AlphaFoldDB" id="A0A7U2I697"/>
<evidence type="ECO:0000313" key="1">
    <source>
        <dbReference type="EMBL" id="QRD03365.1"/>
    </source>
</evidence>
<gene>
    <name evidence="1" type="ORF">JI435_419410</name>
</gene>
<dbReference type="Proteomes" id="UP000663193">
    <property type="component" value="Chromosome 15"/>
</dbReference>
<name>A0A7U2I697_PHANO</name>
<keyword evidence="2" id="KW-1185">Reference proteome</keyword>
<evidence type="ECO:0000313" key="2">
    <source>
        <dbReference type="Proteomes" id="UP000663193"/>
    </source>
</evidence>
<dbReference type="EMBL" id="CP069037">
    <property type="protein sequence ID" value="QRD03365.1"/>
    <property type="molecule type" value="Genomic_DNA"/>
</dbReference>
<protein>
    <submittedName>
        <fullName evidence="1">Uncharacterized protein</fullName>
    </submittedName>
</protein>
<proteinExistence type="predicted"/>
<sequence>MGDNGNPVIWSCSYVAARLVNYWRRLLETLHRLCQMNCQVSFGFQYQRGRVSVHDYPRRHVVLAAATLGLHKLSTSLLIYISHI</sequence>
<dbReference type="VEuPathDB" id="FungiDB:JI435_419410"/>